<dbReference type="Proteomes" id="UP000674234">
    <property type="component" value="Unassembled WGS sequence"/>
</dbReference>
<protein>
    <submittedName>
        <fullName evidence="2">Uncharacterized protein</fullName>
    </submittedName>
</protein>
<proteinExistence type="predicted"/>
<feature type="transmembrane region" description="Helical" evidence="1">
    <location>
        <begin position="32"/>
        <end position="54"/>
    </location>
</feature>
<reference evidence="2" key="1">
    <citation type="submission" date="2021-02" db="EMBL/GenBank/DDBJ databases">
        <title>Draft genome sequence of Microbispora sp. RL4-1S isolated from rice leaves in Thailand.</title>
        <authorList>
            <person name="Muangham S."/>
            <person name="Duangmal K."/>
        </authorList>
    </citation>
    <scope>NUCLEOTIDE SEQUENCE</scope>
    <source>
        <strain evidence="2">RL4-1S</strain>
    </source>
</reference>
<dbReference type="AlphaFoldDB" id="A0A940WGV9"/>
<keyword evidence="3" id="KW-1185">Reference proteome</keyword>
<evidence type="ECO:0000313" key="2">
    <source>
        <dbReference type="EMBL" id="MBP2705454.1"/>
    </source>
</evidence>
<dbReference type="EMBL" id="JAFCNB010000008">
    <property type="protein sequence ID" value="MBP2705454.1"/>
    <property type="molecule type" value="Genomic_DNA"/>
</dbReference>
<keyword evidence="1" id="KW-0812">Transmembrane</keyword>
<comment type="caution">
    <text evidence="2">The sequence shown here is derived from an EMBL/GenBank/DDBJ whole genome shotgun (WGS) entry which is preliminary data.</text>
</comment>
<feature type="transmembrane region" description="Helical" evidence="1">
    <location>
        <begin position="75"/>
        <end position="96"/>
    </location>
</feature>
<dbReference type="RefSeq" id="WP_210156738.1">
    <property type="nucleotide sequence ID" value="NZ_JAFCNB010000008.1"/>
</dbReference>
<gene>
    <name evidence="2" type="ORF">JOL79_16710</name>
</gene>
<keyword evidence="1" id="KW-1133">Transmembrane helix</keyword>
<name>A0A940WGV9_9ACTN</name>
<sequence length="172" mass="18447">MADIGYLDAWAMWLSRDPALRDAHLIGLSMEWWGRLGKIGAFLGGMTVVLDILGPERIREYGGRIRRLPRSPAKGVLAAAATAGVALLTSLVGMAADIATGPFGGRVALVGLVLLVILAVVWIALAAARAKLFESALNGIAWILEHPRSLEWWRGLSLLLLIAGFHFDLLAS</sequence>
<accession>A0A940WGV9</accession>
<feature type="transmembrane region" description="Helical" evidence="1">
    <location>
        <begin position="108"/>
        <end position="128"/>
    </location>
</feature>
<evidence type="ECO:0000313" key="3">
    <source>
        <dbReference type="Proteomes" id="UP000674234"/>
    </source>
</evidence>
<evidence type="ECO:0000256" key="1">
    <source>
        <dbReference type="SAM" id="Phobius"/>
    </source>
</evidence>
<keyword evidence="1" id="KW-0472">Membrane</keyword>
<organism evidence="2 3">
    <name type="scientific">Microbispora oryzae</name>
    <dbReference type="NCBI Taxonomy" id="2806554"/>
    <lineage>
        <taxon>Bacteria</taxon>
        <taxon>Bacillati</taxon>
        <taxon>Actinomycetota</taxon>
        <taxon>Actinomycetes</taxon>
        <taxon>Streptosporangiales</taxon>
        <taxon>Streptosporangiaceae</taxon>
        <taxon>Microbispora</taxon>
    </lineage>
</organism>